<dbReference type="KEGG" id="psic:J4E96_00100"/>
<protein>
    <submittedName>
        <fullName evidence="2">Uncharacterized protein</fullName>
    </submittedName>
</protein>
<keyword evidence="1" id="KW-1133">Transmembrane helix</keyword>
<keyword evidence="3" id="KW-1185">Reference proteome</keyword>
<organism evidence="2 3">
    <name type="scientific">Pengzhenrongella sicca</name>
    <dbReference type="NCBI Taxonomy" id="2819238"/>
    <lineage>
        <taxon>Bacteria</taxon>
        <taxon>Bacillati</taxon>
        <taxon>Actinomycetota</taxon>
        <taxon>Actinomycetes</taxon>
        <taxon>Micrococcales</taxon>
        <taxon>Pengzhenrongella</taxon>
    </lineage>
</organism>
<feature type="transmembrane region" description="Helical" evidence="1">
    <location>
        <begin position="14"/>
        <end position="37"/>
    </location>
</feature>
<accession>A0A8A4ZKS7</accession>
<dbReference type="Proteomes" id="UP000663937">
    <property type="component" value="Chromosome"/>
</dbReference>
<evidence type="ECO:0000256" key="1">
    <source>
        <dbReference type="SAM" id="Phobius"/>
    </source>
</evidence>
<keyword evidence="1" id="KW-0472">Membrane</keyword>
<evidence type="ECO:0000313" key="2">
    <source>
        <dbReference type="EMBL" id="QTE31673.1"/>
    </source>
</evidence>
<dbReference type="EMBL" id="CP071868">
    <property type="protein sequence ID" value="QTE31673.1"/>
    <property type="molecule type" value="Genomic_DNA"/>
</dbReference>
<evidence type="ECO:0000313" key="3">
    <source>
        <dbReference type="Proteomes" id="UP000663937"/>
    </source>
</evidence>
<name>A0A8A4ZKS7_9MICO</name>
<proteinExistence type="predicted"/>
<sequence>MMYPWLWRHLPGPVWVRVGTLTLAAVGLLALCFLWLFPAIAPLMPFNNTTVGGAQ</sequence>
<dbReference type="AlphaFoldDB" id="A0A8A4ZKS7"/>
<gene>
    <name evidence="2" type="ORF">J4E96_00100</name>
</gene>
<reference evidence="2" key="1">
    <citation type="submission" date="2021-03" db="EMBL/GenBank/DDBJ databases">
        <title>Pengzhenrongella sicca gen. nov., sp. nov., a new member of suborder Micrococcineae isolated from High-Arctic tundra soil.</title>
        <authorList>
            <person name="Peng F."/>
        </authorList>
    </citation>
    <scope>NUCLEOTIDE SEQUENCE</scope>
    <source>
        <strain evidence="2">LRZ-2</strain>
    </source>
</reference>
<keyword evidence="1" id="KW-0812">Transmembrane</keyword>
<dbReference type="RefSeq" id="WP_227425856.1">
    <property type="nucleotide sequence ID" value="NZ_CP071868.1"/>
</dbReference>